<feature type="region of interest" description="Disordered" evidence="1">
    <location>
        <begin position="48"/>
        <end position="67"/>
    </location>
</feature>
<evidence type="ECO:0000313" key="3">
    <source>
        <dbReference type="Proteomes" id="UP000266841"/>
    </source>
</evidence>
<dbReference type="EMBL" id="AGNL01035222">
    <property type="protein sequence ID" value="EJK54824.1"/>
    <property type="molecule type" value="Genomic_DNA"/>
</dbReference>
<keyword evidence="3" id="KW-1185">Reference proteome</keyword>
<sequence length="111" mass="12602">MDFGCELERTRGVMSRSGIRIVDETHFGEDEIDRKLCRAANEAAKDLFLGNENPSKPPRMLYDGANSPEEGCFKNKKARARNDVGSAKELEQQRYQIQRAMRSHRGQTAVD</sequence>
<proteinExistence type="predicted"/>
<dbReference type="AlphaFoldDB" id="K0RR18"/>
<evidence type="ECO:0000256" key="1">
    <source>
        <dbReference type="SAM" id="MobiDB-lite"/>
    </source>
</evidence>
<gene>
    <name evidence="2" type="ORF">THAOC_25517</name>
</gene>
<reference evidence="2 3" key="1">
    <citation type="journal article" date="2012" name="Genome Biol.">
        <title>Genome and low-iron response of an oceanic diatom adapted to chronic iron limitation.</title>
        <authorList>
            <person name="Lommer M."/>
            <person name="Specht M."/>
            <person name="Roy A.S."/>
            <person name="Kraemer L."/>
            <person name="Andreson R."/>
            <person name="Gutowska M.A."/>
            <person name="Wolf J."/>
            <person name="Bergner S.V."/>
            <person name="Schilhabel M.B."/>
            <person name="Klostermeier U.C."/>
            <person name="Beiko R.G."/>
            <person name="Rosenstiel P."/>
            <person name="Hippler M."/>
            <person name="Laroche J."/>
        </authorList>
    </citation>
    <scope>NUCLEOTIDE SEQUENCE [LARGE SCALE GENOMIC DNA]</scope>
    <source>
        <strain evidence="2 3">CCMP1005</strain>
    </source>
</reference>
<organism evidence="2 3">
    <name type="scientific">Thalassiosira oceanica</name>
    <name type="common">Marine diatom</name>
    <dbReference type="NCBI Taxonomy" id="159749"/>
    <lineage>
        <taxon>Eukaryota</taxon>
        <taxon>Sar</taxon>
        <taxon>Stramenopiles</taxon>
        <taxon>Ochrophyta</taxon>
        <taxon>Bacillariophyta</taxon>
        <taxon>Coscinodiscophyceae</taxon>
        <taxon>Thalassiosirophycidae</taxon>
        <taxon>Thalassiosirales</taxon>
        <taxon>Thalassiosiraceae</taxon>
        <taxon>Thalassiosira</taxon>
    </lineage>
</organism>
<evidence type="ECO:0000313" key="2">
    <source>
        <dbReference type="EMBL" id="EJK54824.1"/>
    </source>
</evidence>
<accession>K0RR18</accession>
<protein>
    <submittedName>
        <fullName evidence="2">Uncharacterized protein</fullName>
    </submittedName>
</protein>
<comment type="caution">
    <text evidence="2">The sequence shown here is derived from an EMBL/GenBank/DDBJ whole genome shotgun (WGS) entry which is preliminary data.</text>
</comment>
<dbReference type="Proteomes" id="UP000266841">
    <property type="component" value="Unassembled WGS sequence"/>
</dbReference>
<name>K0RR18_THAOC</name>